<keyword evidence="2" id="KW-0645">Protease</keyword>
<dbReference type="InterPro" id="IPR016197">
    <property type="entry name" value="Chromo-like_dom_sf"/>
</dbReference>
<dbReference type="Pfam" id="PF00665">
    <property type="entry name" value="rve"/>
    <property type="match status" value="1"/>
</dbReference>
<dbReference type="InterPro" id="IPR023780">
    <property type="entry name" value="Chromo_domain"/>
</dbReference>
<keyword evidence="6" id="KW-0460">Magnesium</keyword>
<dbReference type="GeneTree" id="ENSGT00940000163772"/>
<evidence type="ECO:0000313" key="15">
    <source>
        <dbReference type="Ensembl" id="ENSLLEP00000010043.1"/>
    </source>
</evidence>
<dbReference type="PROSITE" id="PS50013">
    <property type="entry name" value="CHROMO_2"/>
    <property type="match status" value="1"/>
</dbReference>
<dbReference type="GO" id="GO:0046872">
    <property type="term" value="F:metal ion binding"/>
    <property type="evidence" value="ECO:0007669"/>
    <property type="project" value="UniProtKB-KW"/>
</dbReference>
<dbReference type="Pfam" id="PF17921">
    <property type="entry name" value="Integrase_H2C2"/>
    <property type="match status" value="1"/>
</dbReference>
<dbReference type="InterPro" id="IPR056924">
    <property type="entry name" value="SH3_Tf2-1"/>
</dbReference>
<feature type="domain" description="Chromo" evidence="13">
    <location>
        <begin position="342"/>
        <end position="398"/>
    </location>
</feature>
<dbReference type="GO" id="GO:0015074">
    <property type="term" value="P:DNA integration"/>
    <property type="evidence" value="ECO:0007669"/>
    <property type="project" value="UniProtKB-KW"/>
</dbReference>
<dbReference type="Proteomes" id="UP000694569">
    <property type="component" value="Unplaced"/>
</dbReference>
<dbReference type="CDD" id="cd18975">
    <property type="entry name" value="CD_MarY1_POL_like"/>
    <property type="match status" value="1"/>
</dbReference>
<evidence type="ECO:0000256" key="4">
    <source>
        <dbReference type="ARBA" id="ARBA00022750"/>
    </source>
</evidence>
<dbReference type="InterPro" id="IPR000953">
    <property type="entry name" value="Chromo/chromo_shadow_dom"/>
</dbReference>
<dbReference type="GO" id="GO:0003964">
    <property type="term" value="F:RNA-directed DNA polymerase activity"/>
    <property type="evidence" value="ECO:0007669"/>
    <property type="project" value="UniProtKB-KW"/>
</dbReference>
<keyword evidence="9" id="KW-0239">DNA-directed DNA polymerase</keyword>
<dbReference type="InterPro" id="IPR050951">
    <property type="entry name" value="Retrovirus_Pol_polyprotein"/>
</dbReference>
<evidence type="ECO:0000256" key="9">
    <source>
        <dbReference type="ARBA" id="ARBA00022932"/>
    </source>
</evidence>
<evidence type="ECO:0000256" key="10">
    <source>
        <dbReference type="ARBA" id="ARBA00023125"/>
    </source>
</evidence>
<dbReference type="Gene3D" id="3.30.420.10">
    <property type="entry name" value="Ribonuclease H-like superfamily/Ribonuclease H"/>
    <property type="match status" value="1"/>
</dbReference>
<keyword evidence="9" id="KW-0808">Transferase</keyword>
<dbReference type="OrthoDB" id="3267566at2759"/>
<proteinExistence type="predicted"/>
<evidence type="ECO:0000259" key="14">
    <source>
        <dbReference type="PROSITE" id="PS50994"/>
    </source>
</evidence>
<dbReference type="GO" id="GO:0005634">
    <property type="term" value="C:nucleus"/>
    <property type="evidence" value="ECO:0007669"/>
    <property type="project" value="UniProtKB-SubCell"/>
</dbReference>
<dbReference type="GO" id="GO:0004190">
    <property type="term" value="F:aspartic-type endopeptidase activity"/>
    <property type="evidence" value="ECO:0007669"/>
    <property type="project" value="UniProtKB-KW"/>
</dbReference>
<dbReference type="GO" id="GO:0006508">
    <property type="term" value="P:proteolysis"/>
    <property type="evidence" value="ECO:0007669"/>
    <property type="project" value="UniProtKB-KW"/>
</dbReference>
<dbReference type="SMART" id="SM00298">
    <property type="entry name" value="CHROMO"/>
    <property type="match status" value="1"/>
</dbReference>
<dbReference type="SUPFAM" id="SSF54160">
    <property type="entry name" value="Chromo domain-like"/>
    <property type="match status" value="1"/>
</dbReference>
<dbReference type="PANTHER" id="PTHR37984:SF15">
    <property type="entry name" value="INTEGRASE CATALYTIC DOMAIN-CONTAINING PROTEIN"/>
    <property type="match status" value="1"/>
</dbReference>
<dbReference type="Gene3D" id="2.40.50.40">
    <property type="match status" value="1"/>
</dbReference>
<reference evidence="15" key="2">
    <citation type="submission" date="2025-09" db="UniProtKB">
        <authorList>
            <consortium name="Ensembl"/>
        </authorList>
    </citation>
    <scope>IDENTIFICATION</scope>
</reference>
<dbReference type="PROSITE" id="PS50994">
    <property type="entry name" value="INTEGRASE"/>
    <property type="match status" value="1"/>
</dbReference>
<dbReference type="InterPro" id="IPR036397">
    <property type="entry name" value="RNaseH_sf"/>
</dbReference>
<evidence type="ECO:0000256" key="7">
    <source>
        <dbReference type="ARBA" id="ARBA00022908"/>
    </source>
</evidence>
<evidence type="ECO:0000256" key="5">
    <source>
        <dbReference type="ARBA" id="ARBA00022801"/>
    </source>
</evidence>
<name>A0A8C5MCN6_9ANUR</name>
<dbReference type="InterPro" id="IPR001584">
    <property type="entry name" value="Integrase_cat-core"/>
</dbReference>
<dbReference type="InterPro" id="IPR012337">
    <property type="entry name" value="RNaseH-like_sf"/>
</dbReference>
<evidence type="ECO:0000256" key="8">
    <source>
        <dbReference type="ARBA" id="ARBA00022918"/>
    </source>
</evidence>
<keyword evidence="5" id="KW-0378">Hydrolase</keyword>
<evidence type="ECO:0000256" key="1">
    <source>
        <dbReference type="ARBA" id="ARBA00004123"/>
    </source>
</evidence>
<accession>A0A8C5MCN6</accession>
<dbReference type="FunFam" id="3.30.420.10:FF:000032">
    <property type="entry name" value="Retrovirus-related Pol polyprotein from transposon 297-like Protein"/>
    <property type="match status" value="1"/>
</dbReference>
<dbReference type="InterPro" id="IPR041588">
    <property type="entry name" value="Integrase_H2C2"/>
</dbReference>
<feature type="domain" description="Integrase catalytic" evidence="14">
    <location>
        <begin position="43"/>
        <end position="202"/>
    </location>
</feature>
<evidence type="ECO:0000256" key="3">
    <source>
        <dbReference type="ARBA" id="ARBA00022723"/>
    </source>
</evidence>
<dbReference type="Pfam" id="PF24626">
    <property type="entry name" value="SH3_Tf2-1"/>
    <property type="match status" value="1"/>
</dbReference>
<dbReference type="Pfam" id="PF00385">
    <property type="entry name" value="Chromo"/>
    <property type="match status" value="1"/>
</dbReference>
<reference evidence="15" key="1">
    <citation type="submission" date="2025-08" db="UniProtKB">
        <authorList>
            <consortium name="Ensembl"/>
        </authorList>
    </citation>
    <scope>IDENTIFICATION</scope>
</reference>
<dbReference type="GO" id="GO:0003677">
    <property type="term" value="F:DNA binding"/>
    <property type="evidence" value="ECO:0007669"/>
    <property type="project" value="UniProtKB-KW"/>
</dbReference>
<dbReference type="Ensembl" id="ENSLLET00000010434.1">
    <property type="protein sequence ID" value="ENSLLEP00000010043.1"/>
    <property type="gene ID" value="ENSLLEG00000006403.1"/>
</dbReference>
<organism evidence="15 16">
    <name type="scientific">Leptobrachium leishanense</name>
    <name type="common">Leishan spiny toad</name>
    <dbReference type="NCBI Taxonomy" id="445787"/>
    <lineage>
        <taxon>Eukaryota</taxon>
        <taxon>Metazoa</taxon>
        <taxon>Chordata</taxon>
        <taxon>Craniata</taxon>
        <taxon>Vertebrata</taxon>
        <taxon>Euteleostomi</taxon>
        <taxon>Amphibia</taxon>
        <taxon>Batrachia</taxon>
        <taxon>Anura</taxon>
        <taxon>Pelobatoidea</taxon>
        <taxon>Megophryidae</taxon>
        <taxon>Leptobrachium</taxon>
    </lineage>
</organism>
<protein>
    <recommendedName>
        <fullName evidence="12">Gypsy retrotransposon integrase-like protein 1</fullName>
    </recommendedName>
</protein>
<comment type="subcellular location">
    <subcellularLocation>
        <location evidence="1">Nucleus</location>
    </subcellularLocation>
</comment>
<dbReference type="GO" id="GO:0003887">
    <property type="term" value="F:DNA-directed DNA polymerase activity"/>
    <property type="evidence" value="ECO:0007669"/>
    <property type="project" value="UniProtKB-KW"/>
</dbReference>
<evidence type="ECO:0000256" key="11">
    <source>
        <dbReference type="ARBA" id="ARBA00023172"/>
    </source>
</evidence>
<keyword evidence="9" id="KW-0548">Nucleotidyltransferase</keyword>
<evidence type="ECO:0000259" key="13">
    <source>
        <dbReference type="PROSITE" id="PS50013"/>
    </source>
</evidence>
<evidence type="ECO:0000256" key="12">
    <source>
        <dbReference type="ARBA" id="ARBA00039658"/>
    </source>
</evidence>
<keyword evidence="10" id="KW-0238">DNA-binding</keyword>
<dbReference type="PANTHER" id="PTHR37984">
    <property type="entry name" value="PROTEIN CBG26694"/>
    <property type="match status" value="1"/>
</dbReference>
<dbReference type="GO" id="GO:0006310">
    <property type="term" value="P:DNA recombination"/>
    <property type="evidence" value="ECO:0007669"/>
    <property type="project" value="UniProtKB-KW"/>
</dbReference>
<keyword evidence="3" id="KW-0479">Metal-binding</keyword>
<sequence>MHRYGTWPHMKKEIKKYVTTCPVCARSKHSTDRTSGLLQPIPTPSRPWTQISVDFITDLPPSKGYTTIMVVVDHFTKMAHFVGCKGLPTAVQTATMFHNHIFRLHGTPTSIISDRGSQFTSRFWKALCKSLHISSRLSSAFHPQTNGQTERTNQTLEQYLRCYSTQSQDNWMNLLPTAEFAYNNGFHSSLKTSPFYAAYGYHPVLLPGSFRQTHVPDVNALLRHHRRHLALLKQNLLNAKQCHKNQADKKRRIAPSYRVGQKVWLSSRNIRLLCPSKKLGPKFIGPYVIDKVVNASAVRLRLPPNFRIHPTFHVSLVKPWTPDPFRKTTPPPPVSAASDPEYEVQAIIDSRWRGRSLQYLIQWKGYGPEERSWEPASGVSAVRLVRRFHLLHPTKPAP</sequence>
<evidence type="ECO:0000256" key="6">
    <source>
        <dbReference type="ARBA" id="ARBA00022842"/>
    </source>
</evidence>
<keyword evidence="11" id="KW-0233">DNA recombination</keyword>
<dbReference type="SUPFAM" id="SSF53098">
    <property type="entry name" value="Ribonuclease H-like"/>
    <property type="match status" value="1"/>
</dbReference>
<keyword evidence="7" id="KW-0229">DNA integration</keyword>
<keyword evidence="4" id="KW-0064">Aspartyl protease</keyword>
<evidence type="ECO:0000313" key="16">
    <source>
        <dbReference type="Proteomes" id="UP000694569"/>
    </source>
</evidence>
<dbReference type="AlphaFoldDB" id="A0A8C5MCN6"/>
<keyword evidence="16" id="KW-1185">Reference proteome</keyword>
<evidence type="ECO:0000256" key="2">
    <source>
        <dbReference type="ARBA" id="ARBA00022670"/>
    </source>
</evidence>
<keyword evidence="8" id="KW-0695">RNA-directed DNA polymerase</keyword>